<dbReference type="SMART" id="SM00421">
    <property type="entry name" value="HTH_LUXR"/>
    <property type="match status" value="1"/>
</dbReference>
<keyword evidence="2" id="KW-0238">DNA-binding</keyword>
<dbReference type="GO" id="GO:0003677">
    <property type="term" value="F:DNA binding"/>
    <property type="evidence" value="ECO:0007669"/>
    <property type="project" value="UniProtKB-KW"/>
</dbReference>
<reference evidence="5 6" key="1">
    <citation type="submission" date="2018-06" db="EMBL/GenBank/DDBJ databases">
        <authorList>
            <consortium name="Pathogen Informatics"/>
            <person name="Doyle S."/>
        </authorList>
    </citation>
    <scope>NUCLEOTIDE SEQUENCE [LARGE SCALE GENOMIC DNA]</scope>
    <source>
        <strain evidence="5 6">NCTC10684</strain>
    </source>
</reference>
<feature type="domain" description="HTH luxR-type" evidence="4">
    <location>
        <begin position="279"/>
        <end position="344"/>
    </location>
</feature>
<name>A0A380WP43_AMIAI</name>
<dbReference type="InterPro" id="IPR000792">
    <property type="entry name" value="Tscrpt_reg_LuxR_C"/>
</dbReference>
<dbReference type="Gene3D" id="1.10.10.10">
    <property type="entry name" value="Winged helix-like DNA-binding domain superfamily/Winged helix DNA-binding domain"/>
    <property type="match status" value="1"/>
</dbReference>
<evidence type="ECO:0000313" key="6">
    <source>
        <dbReference type="Proteomes" id="UP000254701"/>
    </source>
</evidence>
<dbReference type="Pfam" id="PF00196">
    <property type="entry name" value="GerE"/>
    <property type="match status" value="1"/>
</dbReference>
<keyword evidence="3" id="KW-0804">Transcription</keyword>
<sequence length="355" mass="38953">MTFHARSIVEFGHFLNRVSDSLMNGKPLRTPLELIREQFDAYAAVLVIEDRLRTGETYYAFTEINEQMNDTSGAALTRPAQLAYLSERCQPMSATYVPTDDTARYTLWVFRDRADGKFDDDAASVCEILVSQLARGVETSWRMGATEVERRLYSDVMDKLYVGVVILDHSGKIVRSSDAAARLLETRDGLQIQGNKLRATSAKEDRDFQIAIKAAMQMAADDAGTTSRGLSLTKQSGSRNLGVIVRPIRGSKDNAAAANSAVAVYIRDPEANPEVEGELVRQLFDLTPAEAAVARRLTAGLSLEDAATSLDISRNTARAHLRSIFSKSGITRQTELVRLVLNSAVILGHGPRQAA</sequence>
<protein>
    <submittedName>
        <fullName evidence="5">ATP-dependent transcriptional regulator</fullName>
    </submittedName>
</protein>
<dbReference type="RefSeq" id="WP_115732013.1">
    <property type="nucleotide sequence ID" value="NZ_BAAAVY010000002.1"/>
</dbReference>
<dbReference type="SMART" id="SM00091">
    <property type="entry name" value="PAS"/>
    <property type="match status" value="1"/>
</dbReference>
<accession>A0A380WP43</accession>
<evidence type="ECO:0000256" key="2">
    <source>
        <dbReference type="ARBA" id="ARBA00023125"/>
    </source>
</evidence>
<evidence type="ECO:0000313" key="5">
    <source>
        <dbReference type="EMBL" id="SUU89934.1"/>
    </source>
</evidence>
<dbReference type="PANTHER" id="PTHR44688:SF16">
    <property type="entry name" value="DNA-BINDING TRANSCRIPTIONAL ACTIVATOR DEVR_DOSR"/>
    <property type="match status" value="1"/>
</dbReference>
<dbReference type="EMBL" id="UFSM01000001">
    <property type="protein sequence ID" value="SUU89934.1"/>
    <property type="molecule type" value="Genomic_DNA"/>
</dbReference>
<dbReference type="OrthoDB" id="5497412at2"/>
<dbReference type="InterPro" id="IPR000014">
    <property type="entry name" value="PAS"/>
</dbReference>
<dbReference type="PROSITE" id="PS50043">
    <property type="entry name" value="HTH_LUXR_2"/>
    <property type="match status" value="1"/>
</dbReference>
<dbReference type="InterPro" id="IPR036388">
    <property type="entry name" value="WH-like_DNA-bd_sf"/>
</dbReference>
<dbReference type="InterPro" id="IPR016032">
    <property type="entry name" value="Sig_transdc_resp-reg_C-effctor"/>
</dbReference>
<dbReference type="SUPFAM" id="SSF46894">
    <property type="entry name" value="C-terminal effector domain of the bipartite response regulators"/>
    <property type="match status" value="1"/>
</dbReference>
<dbReference type="GO" id="GO:0006355">
    <property type="term" value="P:regulation of DNA-templated transcription"/>
    <property type="evidence" value="ECO:0007669"/>
    <property type="project" value="InterPro"/>
</dbReference>
<evidence type="ECO:0000259" key="4">
    <source>
        <dbReference type="PROSITE" id="PS50043"/>
    </source>
</evidence>
<keyword evidence="1" id="KW-0805">Transcription regulation</keyword>
<dbReference type="Proteomes" id="UP000254701">
    <property type="component" value="Unassembled WGS sequence"/>
</dbReference>
<dbReference type="PANTHER" id="PTHR44688">
    <property type="entry name" value="DNA-BINDING TRANSCRIPTIONAL ACTIVATOR DEVR_DOSR"/>
    <property type="match status" value="1"/>
</dbReference>
<evidence type="ECO:0000256" key="1">
    <source>
        <dbReference type="ARBA" id="ARBA00023015"/>
    </source>
</evidence>
<proteinExistence type="predicted"/>
<gene>
    <name evidence="5" type="ORF">NCTC10684_03177</name>
</gene>
<organism evidence="5 6">
    <name type="scientific">Aminobacter aminovorans</name>
    <name type="common">Chelatobacter heintzii</name>
    <dbReference type="NCBI Taxonomy" id="83263"/>
    <lineage>
        <taxon>Bacteria</taxon>
        <taxon>Pseudomonadati</taxon>
        <taxon>Pseudomonadota</taxon>
        <taxon>Alphaproteobacteria</taxon>
        <taxon>Hyphomicrobiales</taxon>
        <taxon>Phyllobacteriaceae</taxon>
        <taxon>Aminobacter</taxon>
    </lineage>
</organism>
<dbReference type="AlphaFoldDB" id="A0A380WP43"/>
<dbReference type="CDD" id="cd06170">
    <property type="entry name" value="LuxR_C_like"/>
    <property type="match status" value="1"/>
</dbReference>
<evidence type="ECO:0000256" key="3">
    <source>
        <dbReference type="ARBA" id="ARBA00023163"/>
    </source>
</evidence>